<evidence type="ECO:0000259" key="2">
    <source>
        <dbReference type="PROSITE" id="PS50076"/>
    </source>
</evidence>
<feature type="domain" description="CR-type" evidence="3">
    <location>
        <begin position="216"/>
        <end position="276"/>
    </location>
</feature>
<dbReference type="GO" id="GO:0008270">
    <property type="term" value="F:zinc ion binding"/>
    <property type="evidence" value="ECO:0007669"/>
    <property type="project" value="UniProtKB-KW"/>
</dbReference>
<dbReference type="InterPro" id="IPR036869">
    <property type="entry name" value="J_dom_sf"/>
</dbReference>
<evidence type="ECO:0000313" key="5">
    <source>
        <dbReference type="Proteomes" id="UP001140949"/>
    </source>
</evidence>
<gene>
    <name evidence="4" type="ORF">M6B38_151290</name>
</gene>
<name>A0AAX6F690_IRIPA</name>
<dbReference type="Gene3D" id="2.10.230.10">
    <property type="entry name" value="Heat shock protein DnaJ, cysteine-rich domain"/>
    <property type="match status" value="1"/>
</dbReference>
<dbReference type="Gene3D" id="2.60.260.20">
    <property type="entry name" value="Urease metallochaperone UreE, N-terminal domain"/>
    <property type="match status" value="1"/>
</dbReference>
<proteinExistence type="predicted"/>
<dbReference type="PRINTS" id="PR00625">
    <property type="entry name" value="JDOMAIN"/>
</dbReference>
<protein>
    <submittedName>
        <fullName evidence="4">Chaperone protein dnaJ 1, mitochondrial isoform X1</fullName>
    </submittedName>
</protein>
<dbReference type="SMART" id="SM00271">
    <property type="entry name" value="DnaJ"/>
    <property type="match status" value="1"/>
</dbReference>
<dbReference type="InterPro" id="IPR018253">
    <property type="entry name" value="DnaJ_domain_CS"/>
</dbReference>
<evidence type="ECO:0000313" key="4">
    <source>
        <dbReference type="EMBL" id="KAJ6811904.1"/>
    </source>
</evidence>
<accession>A0AAX6F690</accession>
<feature type="zinc finger region" description="CR-type" evidence="1">
    <location>
        <begin position="216"/>
        <end position="276"/>
    </location>
</feature>
<dbReference type="SUPFAM" id="SSF57938">
    <property type="entry name" value="DnaJ/Hsp40 cysteine-rich domain"/>
    <property type="match status" value="1"/>
</dbReference>
<dbReference type="PROSITE" id="PS00636">
    <property type="entry name" value="DNAJ_1"/>
    <property type="match status" value="1"/>
</dbReference>
<dbReference type="InterPro" id="IPR036410">
    <property type="entry name" value="HSP_DnaJ_Cys-rich_dom_sf"/>
</dbReference>
<dbReference type="AlphaFoldDB" id="A0AAX6F690"/>
<comment type="caution">
    <text evidence="4">The sequence shown here is derived from an EMBL/GenBank/DDBJ whole genome shotgun (WGS) entry which is preliminary data.</text>
</comment>
<dbReference type="PROSITE" id="PS50076">
    <property type="entry name" value="DNAJ_2"/>
    <property type="match status" value="1"/>
</dbReference>
<keyword evidence="1" id="KW-0479">Metal-binding</keyword>
<dbReference type="CDD" id="cd06257">
    <property type="entry name" value="DnaJ"/>
    <property type="match status" value="1"/>
</dbReference>
<dbReference type="PANTHER" id="PTHR43096:SF36">
    <property type="entry name" value="CHAPERONE PROTEIN DNAJ 1, MITOCHONDRIAL"/>
    <property type="match status" value="1"/>
</dbReference>
<keyword evidence="1" id="KW-0863">Zinc-finger</keyword>
<dbReference type="Gene3D" id="1.10.287.110">
    <property type="entry name" value="DnaJ domain"/>
    <property type="match status" value="1"/>
</dbReference>
<dbReference type="GO" id="GO:0005783">
    <property type="term" value="C:endoplasmic reticulum"/>
    <property type="evidence" value="ECO:0007669"/>
    <property type="project" value="UniProtKB-ARBA"/>
</dbReference>
<dbReference type="GO" id="GO:0042026">
    <property type="term" value="P:protein refolding"/>
    <property type="evidence" value="ECO:0007669"/>
    <property type="project" value="TreeGrafter"/>
</dbReference>
<keyword evidence="1" id="KW-0862">Zinc</keyword>
<reference evidence="4" key="2">
    <citation type="submission" date="2023-04" db="EMBL/GenBank/DDBJ databases">
        <authorList>
            <person name="Bruccoleri R.E."/>
            <person name="Oakeley E.J."/>
            <person name="Faust A.-M."/>
            <person name="Dessus-Babus S."/>
            <person name="Altorfer M."/>
            <person name="Burckhardt D."/>
            <person name="Oertli M."/>
            <person name="Naumann U."/>
            <person name="Petersen F."/>
            <person name="Wong J."/>
        </authorList>
    </citation>
    <scope>NUCLEOTIDE SEQUENCE</scope>
    <source>
        <strain evidence="4">GSM-AAB239-AS_SAM_17_03QT</strain>
        <tissue evidence="4">Leaf</tissue>
    </source>
</reference>
<dbReference type="PANTHER" id="PTHR43096">
    <property type="entry name" value="DNAJ HOMOLOG 1, MITOCHONDRIAL-RELATED"/>
    <property type="match status" value="1"/>
</dbReference>
<dbReference type="InterPro" id="IPR001305">
    <property type="entry name" value="HSP_DnaJ_Cys-rich_dom"/>
</dbReference>
<dbReference type="InterPro" id="IPR001623">
    <property type="entry name" value="DnaJ_domain"/>
</dbReference>
<dbReference type="SUPFAM" id="SSF46565">
    <property type="entry name" value="Chaperone J-domain"/>
    <property type="match status" value="1"/>
</dbReference>
<dbReference type="PROSITE" id="PS51188">
    <property type="entry name" value="ZF_CR"/>
    <property type="match status" value="1"/>
</dbReference>
<dbReference type="Pfam" id="PF00226">
    <property type="entry name" value="DnaJ"/>
    <property type="match status" value="1"/>
</dbReference>
<evidence type="ECO:0000259" key="3">
    <source>
        <dbReference type="PROSITE" id="PS51188"/>
    </source>
</evidence>
<sequence length="276" mass="30895">MARSGWLGFASRSLLLRKTKFSSPIPSGSWDLLGAKNEYFSPLLRRISHLSAVPCGCKTSVARRSYFGATSFPNRKFHATGVRYVLDRDYYEILGVPKNASRDEIKKAFHALAKKYHPDANKNNPAATRKFQEIRDAYETLHDSEKRAQYDRESLKGAEEVRYPGDDARRYGSTYQDPFSDKFSKIFSEVFEHEREIHAADLQVELNLSFTEAAKGCKKHVSFSAQVPCGSCYGRGHSINAKPSRCPTCNGLGKVSVFPFISTCASCKGQGKIVKV</sequence>
<dbReference type="GO" id="GO:0031072">
    <property type="term" value="F:heat shock protein binding"/>
    <property type="evidence" value="ECO:0007669"/>
    <property type="project" value="InterPro"/>
</dbReference>
<dbReference type="CDD" id="cd10719">
    <property type="entry name" value="DnaJ_zf"/>
    <property type="match status" value="1"/>
</dbReference>
<keyword evidence="5" id="KW-1185">Reference proteome</keyword>
<feature type="domain" description="J" evidence="2">
    <location>
        <begin position="89"/>
        <end position="154"/>
    </location>
</feature>
<dbReference type="EMBL" id="JANAVB010031417">
    <property type="protein sequence ID" value="KAJ6811904.1"/>
    <property type="molecule type" value="Genomic_DNA"/>
</dbReference>
<dbReference type="GO" id="GO:0051082">
    <property type="term" value="F:unfolded protein binding"/>
    <property type="evidence" value="ECO:0007669"/>
    <property type="project" value="InterPro"/>
</dbReference>
<organism evidence="4 5">
    <name type="scientific">Iris pallida</name>
    <name type="common">Sweet iris</name>
    <dbReference type="NCBI Taxonomy" id="29817"/>
    <lineage>
        <taxon>Eukaryota</taxon>
        <taxon>Viridiplantae</taxon>
        <taxon>Streptophyta</taxon>
        <taxon>Embryophyta</taxon>
        <taxon>Tracheophyta</taxon>
        <taxon>Spermatophyta</taxon>
        <taxon>Magnoliopsida</taxon>
        <taxon>Liliopsida</taxon>
        <taxon>Asparagales</taxon>
        <taxon>Iridaceae</taxon>
        <taxon>Iridoideae</taxon>
        <taxon>Irideae</taxon>
        <taxon>Iris</taxon>
    </lineage>
</organism>
<dbReference type="Proteomes" id="UP001140949">
    <property type="component" value="Unassembled WGS sequence"/>
</dbReference>
<reference evidence="4" key="1">
    <citation type="journal article" date="2023" name="GigaByte">
        <title>Genome assembly of the bearded iris, Iris pallida Lam.</title>
        <authorList>
            <person name="Bruccoleri R.E."/>
            <person name="Oakeley E.J."/>
            <person name="Faust A.M.E."/>
            <person name="Altorfer M."/>
            <person name="Dessus-Babus S."/>
            <person name="Burckhardt D."/>
            <person name="Oertli M."/>
            <person name="Naumann U."/>
            <person name="Petersen F."/>
            <person name="Wong J."/>
        </authorList>
    </citation>
    <scope>NUCLEOTIDE SEQUENCE</scope>
    <source>
        <strain evidence="4">GSM-AAB239-AS_SAM_17_03QT</strain>
    </source>
</reference>
<evidence type="ECO:0000256" key="1">
    <source>
        <dbReference type="PROSITE-ProRule" id="PRU00546"/>
    </source>
</evidence>